<evidence type="ECO:0000256" key="13">
    <source>
        <dbReference type="SAM" id="Phobius"/>
    </source>
</evidence>
<dbReference type="GO" id="GO:0031966">
    <property type="term" value="C:mitochondrial membrane"/>
    <property type="evidence" value="ECO:0007669"/>
    <property type="project" value="UniProtKB-SubCell"/>
</dbReference>
<keyword evidence="4 12" id="KW-0813">Transport</keyword>
<name>K7ZWS8_9CRUS</name>
<keyword evidence="9 12" id="KW-0406">Ion transport</keyword>
<evidence type="ECO:0000256" key="2">
    <source>
        <dbReference type="ARBA" id="ARBA00008892"/>
    </source>
</evidence>
<evidence type="ECO:0000256" key="8">
    <source>
        <dbReference type="ARBA" id="ARBA00022989"/>
    </source>
</evidence>
<dbReference type="Pfam" id="PF00895">
    <property type="entry name" value="ATP-synt_8"/>
    <property type="match status" value="1"/>
</dbReference>
<dbReference type="CTD" id="4509"/>
<accession>K7ZWS8</accession>
<dbReference type="GO" id="GO:0015078">
    <property type="term" value="F:proton transmembrane transporter activity"/>
    <property type="evidence" value="ECO:0007669"/>
    <property type="project" value="InterPro"/>
</dbReference>
<dbReference type="RefSeq" id="YP_007026859.1">
    <property type="nucleotide sequence ID" value="NC_019657.1"/>
</dbReference>
<dbReference type="GeneID" id="14050366"/>
<protein>
    <recommendedName>
        <fullName evidence="12">ATP synthase complex subunit 8</fullName>
    </recommendedName>
</protein>
<evidence type="ECO:0000256" key="4">
    <source>
        <dbReference type="ARBA" id="ARBA00022448"/>
    </source>
</evidence>
<organism evidence="14">
    <name type="scientific">Metacrangonyx spinicaudatus</name>
    <dbReference type="NCBI Taxonomy" id="1199190"/>
    <lineage>
        <taxon>Eukaryota</taxon>
        <taxon>Metazoa</taxon>
        <taxon>Ecdysozoa</taxon>
        <taxon>Arthropoda</taxon>
        <taxon>Crustacea</taxon>
        <taxon>Multicrustacea</taxon>
        <taxon>Malacostraca</taxon>
        <taxon>Eumalacostraca</taxon>
        <taxon>Peracarida</taxon>
        <taxon>Amphipoda</taxon>
        <taxon>Senticaudata</taxon>
        <taxon>Hadziida</taxon>
        <taxon>Hadzioidea</taxon>
        <taxon>Metacrangonyctidae</taxon>
        <taxon>Metacrangonyx</taxon>
    </lineage>
</organism>
<evidence type="ECO:0000256" key="7">
    <source>
        <dbReference type="ARBA" id="ARBA00022781"/>
    </source>
</evidence>
<keyword evidence="7 12" id="KW-0375">Hydrogen ion transport</keyword>
<proteinExistence type="inferred from homology"/>
<evidence type="ECO:0000256" key="9">
    <source>
        <dbReference type="ARBA" id="ARBA00023065"/>
    </source>
</evidence>
<comment type="subcellular location">
    <subcellularLocation>
        <location evidence="1 12">Mitochondrion membrane</location>
        <topology evidence="1 12">Single-pass membrane protein</topology>
    </subcellularLocation>
</comment>
<feature type="transmembrane region" description="Helical" evidence="13">
    <location>
        <begin position="6"/>
        <end position="30"/>
    </location>
</feature>
<gene>
    <name evidence="14" type="primary">atp8</name>
</gene>
<evidence type="ECO:0000256" key="12">
    <source>
        <dbReference type="RuleBase" id="RU003661"/>
    </source>
</evidence>
<keyword evidence="11 13" id="KW-0472">Membrane</keyword>
<reference evidence="14" key="2">
    <citation type="submission" date="2012-06" db="EMBL/GenBank/DDBJ databases">
        <authorList>
            <person name="Fan L."/>
        </authorList>
    </citation>
    <scope>NUCLEOTIDE SEQUENCE</scope>
</reference>
<evidence type="ECO:0000256" key="11">
    <source>
        <dbReference type="ARBA" id="ARBA00023136"/>
    </source>
</evidence>
<geneLocation type="mitochondrion" evidence="14"/>
<keyword evidence="8 13" id="KW-1133">Transmembrane helix</keyword>
<reference evidence="14" key="1">
    <citation type="journal article" date="2012" name="Curr. Biol.">
        <title>Mitogenomic phylogenetic analysis supports continental-scale vicariance in subterranean thalassoid crustaceans.</title>
        <authorList>
            <person name="Bauza-Ribot M.M."/>
            <person name="Juan C."/>
            <person name="Nardi F."/>
            <person name="Oromi P."/>
            <person name="Pons J."/>
            <person name="Jaume D."/>
        </authorList>
    </citation>
    <scope>NUCLEOTIDE SEQUENCE</scope>
</reference>
<evidence type="ECO:0000256" key="3">
    <source>
        <dbReference type="ARBA" id="ARBA00011291"/>
    </source>
</evidence>
<evidence type="ECO:0000256" key="5">
    <source>
        <dbReference type="ARBA" id="ARBA00022547"/>
    </source>
</evidence>
<dbReference type="InterPro" id="IPR001421">
    <property type="entry name" value="ATP8_metazoa"/>
</dbReference>
<keyword evidence="5 12" id="KW-0138">CF(0)</keyword>
<evidence type="ECO:0000313" key="14">
    <source>
        <dbReference type="EMBL" id="CCI69423.1"/>
    </source>
</evidence>
<keyword evidence="6 12" id="KW-0812">Transmembrane</keyword>
<dbReference type="GO" id="GO:0045259">
    <property type="term" value="C:proton-transporting ATP synthase complex"/>
    <property type="evidence" value="ECO:0007669"/>
    <property type="project" value="UniProtKB-KW"/>
</dbReference>
<comment type="subunit">
    <text evidence="3">F-type ATPases have 2 components, CF(1) - the catalytic core - and CF(0) - the membrane proton channel.</text>
</comment>
<evidence type="ECO:0000256" key="1">
    <source>
        <dbReference type="ARBA" id="ARBA00004304"/>
    </source>
</evidence>
<evidence type="ECO:0000256" key="10">
    <source>
        <dbReference type="ARBA" id="ARBA00023128"/>
    </source>
</evidence>
<dbReference type="AlphaFoldDB" id="K7ZWS8"/>
<sequence length="52" mass="6390">MPQMAPSLWLMVYVMMCFMVLFLSNILFFLSDNNMKEKKKSYNNKTMHFMWQ</sequence>
<dbReference type="GO" id="GO:0015986">
    <property type="term" value="P:proton motive force-driven ATP synthesis"/>
    <property type="evidence" value="ECO:0007669"/>
    <property type="project" value="InterPro"/>
</dbReference>
<evidence type="ECO:0000256" key="6">
    <source>
        <dbReference type="ARBA" id="ARBA00022692"/>
    </source>
</evidence>
<comment type="similarity">
    <text evidence="2 12">Belongs to the ATPase protein 8 family.</text>
</comment>
<keyword evidence="10 12" id="KW-0496">Mitochondrion</keyword>
<dbReference type="EMBL" id="HE860506">
    <property type="protein sequence ID" value="CCI69423.1"/>
    <property type="molecule type" value="Genomic_DNA"/>
</dbReference>